<keyword evidence="1" id="KW-1133">Transmembrane helix</keyword>
<reference evidence="2 3" key="1">
    <citation type="submission" date="2017-04" db="EMBL/GenBank/DDBJ databases">
        <authorList>
            <person name="Afonso C.L."/>
            <person name="Miller P.J."/>
            <person name="Scott M.A."/>
            <person name="Spackman E."/>
            <person name="Goraichik I."/>
            <person name="Dimitrov K.M."/>
            <person name="Suarez D.L."/>
            <person name="Swayne D.E."/>
        </authorList>
    </citation>
    <scope>NUCLEOTIDE SEQUENCE [LARGE SCALE GENOMIC DNA]</scope>
    <source>
        <strain evidence="2 3">DSM 3385</strain>
    </source>
</reference>
<keyword evidence="1" id="KW-0472">Membrane</keyword>
<dbReference type="GO" id="GO:0043107">
    <property type="term" value="P:type IV pilus-dependent motility"/>
    <property type="evidence" value="ECO:0007669"/>
    <property type="project" value="InterPro"/>
</dbReference>
<dbReference type="EMBL" id="FWXY01000003">
    <property type="protein sequence ID" value="SMC52000.1"/>
    <property type="molecule type" value="Genomic_DNA"/>
</dbReference>
<name>A0A1W1ZU81_9BACT</name>
<sequence>MKVKEKNRISNFIHQRSAPLFTKVGTLSRVHRILICILTFAVVMGGFYYFFYMPRHEEMTRLGDEHLRLKGQLDTYKRKAALLNKFKKKMAEAQIRFDSAMTALPDKKEIPNLLTDISNSGKDAGLEFILFQPRAEVKTAYYAEIPVDIKVQGGYHQVGEFFDKVSRLHRIVNMKNITMMPAKQEGNLLTSCTAVTYMFVEKKSNKGKKKKK</sequence>
<dbReference type="Pfam" id="PF04350">
    <property type="entry name" value="PilO"/>
    <property type="match status" value="1"/>
</dbReference>
<proteinExistence type="predicted"/>
<keyword evidence="3" id="KW-1185">Reference proteome</keyword>
<dbReference type="PANTHER" id="PTHR39555:SF1">
    <property type="entry name" value="TYPE IV PILUS INNER MEMBRANE COMPONENT PILO"/>
    <property type="match status" value="1"/>
</dbReference>
<dbReference type="STRING" id="1121400.SAMN02746065_103195"/>
<organism evidence="2 3">
    <name type="scientific">Desulfocicer vacuolatum DSM 3385</name>
    <dbReference type="NCBI Taxonomy" id="1121400"/>
    <lineage>
        <taxon>Bacteria</taxon>
        <taxon>Pseudomonadati</taxon>
        <taxon>Thermodesulfobacteriota</taxon>
        <taxon>Desulfobacteria</taxon>
        <taxon>Desulfobacterales</taxon>
        <taxon>Desulfobacteraceae</taxon>
        <taxon>Desulfocicer</taxon>
    </lineage>
</organism>
<dbReference type="GO" id="GO:0043683">
    <property type="term" value="P:type IV pilus assembly"/>
    <property type="evidence" value="ECO:0007669"/>
    <property type="project" value="InterPro"/>
</dbReference>
<dbReference type="Gene3D" id="3.30.70.60">
    <property type="match status" value="1"/>
</dbReference>
<protein>
    <submittedName>
        <fullName evidence="2">Type IV pilus assembly protein PilO</fullName>
    </submittedName>
</protein>
<evidence type="ECO:0000256" key="1">
    <source>
        <dbReference type="SAM" id="Phobius"/>
    </source>
</evidence>
<accession>A0A1W1ZU81</accession>
<dbReference type="InterPro" id="IPR007445">
    <property type="entry name" value="PilO"/>
</dbReference>
<evidence type="ECO:0000313" key="3">
    <source>
        <dbReference type="Proteomes" id="UP000192418"/>
    </source>
</evidence>
<dbReference type="InterPro" id="IPR014717">
    <property type="entry name" value="Transl_elong_EF1B/ribsomal_bS6"/>
</dbReference>
<dbReference type="PANTHER" id="PTHR39555">
    <property type="entry name" value="FIMBRIAL ASSEMBLY PROTEIN PILO-LIKE PROTEIN-RELATED"/>
    <property type="match status" value="1"/>
</dbReference>
<dbReference type="Proteomes" id="UP000192418">
    <property type="component" value="Unassembled WGS sequence"/>
</dbReference>
<gene>
    <name evidence="2" type="ORF">SAMN02746065_103195</name>
</gene>
<dbReference type="RefSeq" id="WP_084067162.1">
    <property type="nucleotide sequence ID" value="NZ_FWXY01000003.1"/>
</dbReference>
<evidence type="ECO:0000313" key="2">
    <source>
        <dbReference type="EMBL" id="SMC52000.1"/>
    </source>
</evidence>
<feature type="transmembrane region" description="Helical" evidence="1">
    <location>
        <begin position="30"/>
        <end position="51"/>
    </location>
</feature>
<keyword evidence="1" id="KW-0812">Transmembrane</keyword>
<dbReference type="AlphaFoldDB" id="A0A1W1ZU81"/>
<dbReference type="OrthoDB" id="5502253at2"/>